<reference evidence="1 2" key="1">
    <citation type="submission" date="2020-04" db="EMBL/GenBank/DDBJ databases">
        <authorList>
            <person name="Zheng R.K."/>
            <person name="Sun C.M."/>
        </authorList>
    </citation>
    <scope>NUCLEOTIDE SEQUENCE [LARGE SCALE GENOMIC DNA]</scope>
    <source>
        <strain evidence="2">zrk29</strain>
    </source>
</reference>
<dbReference type="EMBL" id="CP051151">
    <property type="protein sequence ID" value="QLY40549.1"/>
    <property type="molecule type" value="Genomic_DNA"/>
</dbReference>
<dbReference type="KEGG" id="tbk:HF295_06685"/>
<sequence length="109" mass="12774">MKKIEKLSEKEIGMPYSHDIIVNCFAHNIEEKKVVMDIDLIVAYKEKRFVKYIFIEVANVIYRKTDPWGGDASLNGVDIFRVDEGYQFEFLFNSGSTIKFKCKNFSFML</sequence>
<keyword evidence="2" id="KW-1185">Reference proteome</keyword>
<accession>A0A7L6N7N3</accession>
<evidence type="ECO:0000313" key="2">
    <source>
        <dbReference type="Proteomes" id="UP000512167"/>
    </source>
</evidence>
<protein>
    <submittedName>
        <fullName evidence="1">Uncharacterized protein</fullName>
    </submittedName>
</protein>
<name>A0A7L6N7N3_9MOLU</name>
<evidence type="ECO:0000313" key="1">
    <source>
        <dbReference type="EMBL" id="QLY40549.1"/>
    </source>
</evidence>
<organism evidence="1 2">
    <name type="scientific">Hujiaoplasma nucleasis</name>
    <dbReference type="NCBI Taxonomy" id="2725268"/>
    <lineage>
        <taxon>Bacteria</taxon>
        <taxon>Bacillati</taxon>
        <taxon>Mycoplasmatota</taxon>
        <taxon>Mollicutes</taxon>
        <taxon>Candidatus Izemoplasmatales</taxon>
        <taxon>Hujiaoplasmataceae</taxon>
        <taxon>Hujiaoplasma</taxon>
    </lineage>
</organism>
<proteinExistence type="predicted"/>
<dbReference type="AlphaFoldDB" id="A0A7L6N7N3"/>
<gene>
    <name evidence="1" type="ORF">HF295_06685</name>
</gene>
<dbReference type="Proteomes" id="UP000512167">
    <property type="component" value="Chromosome"/>
</dbReference>
<dbReference type="RefSeq" id="WP_312031392.1">
    <property type="nucleotide sequence ID" value="NZ_CP051151.1"/>
</dbReference>